<evidence type="ECO:0000313" key="1">
    <source>
        <dbReference type="EMBL" id="CCD56129.1"/>
    </source>
</evidence>
<gene>
    <name evidence="1" type="ORF">BofuT4_P147390.1</name>
</gene>
<dbReference type="EMBL" id="FQ790359">
    <property type="protein sequence ID" value="CCD56129.1"/>
    <property type="molecule type" value="Genomic_DNA"/>
</dbReference>
<dbReference type="OrthoDB" id="3539335at2759"/>
<protein>
    <submittedName>
        <fullName evidence="1">Uncharacterized protein</fullName>
    </submittedName>
</protein>
<dbReference type="HOGENOM" id="CLU_172676_0_0_1"/>
<reference evidence="2" key="1">
    <citation type="journal article" date="2011" name="PLoS Genet.">
        <title>Genomic analysis of the necrotrophic fungal pathogens Sclerotinia sclerotiorum and Botrytis cinerea.</title>
        <authorList>
            <person name="Amselem J."/>
            <person name="Cuomo C.A."/>
            <person name="van Kan J.A."/>
            <person name="Viaud M."/>
            <person name="Benito E.P."/>
            <person name="Couloux A."/>
            <person name="Coutinho P.M."/>
            <person name="de Vries R.P."/>
            <person name="Dyer P.S."/>
            <person name="Fillinger S."/>
            <person name="Fournier E."/>
            <person name="Gout L."/>
            <person name="Hahn M."/>
            <person name="Kohn L."/>
            <person name="Lapalu N."/>
            <person name="Plummer K.M."/>
            <person name="Pradier J.M."/>
            <person name="Quevillon E."/>
            <person name="Sharon A."/>
            <person name="Simon A."/>
            <person name="ten Have A."/>
            <person name="Tudzynski B."/>
            <person name="Tudzynski P."/>
            <person name="Wincker P."/>
            <person name="Andrew M."/>
            <person name="Anthouard V."/>
            <person name="Beever R.E."/>
            <person name="Beffa R."/>
            <person name="Benoit I."/>
            <person name="Bouzid O."/>
            <person name="Brault B."/>
            <person name="Chen Z."/>
            <person name="Choquer M."/>
            <person name="Collemare J."/>
            <person name="Cotton P."/>
            <person name="Danchin E.G."/>
            <person name="Da Silva C."/>
            <person name="Gautier A."/>
            <person name="Giraud C."/>
            <person name="Giraud T."/>
            <person name="Gonzalez C."/>
            <person name="Grossetete S."/>
            <person name="Guldener U."/>
            <person name="Henrissat B."/>
            <person name="Howlett B.J."/>
            <person name="Kodira C."/>
            <person name="Kretschmer M."/>
            <person name="Lappartient A."/>
            <person name="Leroch M."/>
            <person name="Levis C."/>
            <person name="Mauceli E."/>
            <person name="Neuveglise C."/>
            <person name="Oeser B."/>
            <person name="Pearson M."/>
            <person name="Poulain J."/>
            <person name="Poussereau N."/>
            <person name="Quesneville H."/>
            <person name="Rascle C."/>
            <person name="Schumacher J."/>
            <person name="Segurens B."/>
            <person name="Sexton A."/>
            <person name="Silva E."/>
            <person name="Sirven C."/>
            <person name="Soanes D.M."/>
            <person name="Talbot N.J."/>
            <person name="Templeton M."/>
            <person name="Yandava C."/>
            <person name="Yarden O."/>
            <person name="Zeng Q."/>
            <person name="Rollins J.A."/>
            <person name="Lebrun M.H."/>
            <person name="Dickman M."/>
        </authorList>
    </citation>
    <scope>NUCLEOTIDE SEQUENCE [LARGE SCALE GENOMIC DNA]</scope>
    <source>
        <strain evidence="2">T4</strain>
    </source>
</reference>
<dbReference type="AlphaFoldDB" id="G2YXF8"/>
<proteinExistence type="predicted"/>
<accession>G2YXF8</accession>
<dbReference type="Proteomes" id="UP000008177">
    <property type="component" value="Unplaced contigs"/>
</dbReference>
<name>G2YXF8_BOTF4</name>
<sequence length="111" mass="13249">MCVEQEVRCTGCNESSTSVYICSKLKRWQRNHKKIVSHRRCGEFSISRPRKQTSLAHMDCPIRSEQEQEEEQIEHQHDEAFMYDYASQWSSPIQTYPIYAMPYPHYPSWCV</sequence>
<evidence type="ECO:0000313" key="2">
    <source>
        <dbReference type="Proteomes" id="UP000008177"/>
    </source>
</evidence>
<dbReference type="InParanoid" id="G2YXF8"/>
<organism evidence="1 2">
    <name type="scientific">Botryotinia fuckeliana (strain T4)</name>
    <name type="common">Noble rot fungus</name>
    <name type="synonym">Botrytis cinerea</name>
    <dbReference type="NCBI Taxonomy" id="999810"/>
    <lineage>
        <taxon>Eukaryota</taxon>
        <taxon>Fungi</taxon>
        <taxon>Dikarya</taxon>
        <taxon>Ascomycota</taxon>
        <taxon>Pezizomycotina</taxon>
        <taxon>Leotiomycetes</taxon>
        <taxon>Helotiales</taxon>
        <taxon>Sclerotiniaceae</taxon>
        <taxon>Botrytis</taxon>
    </lineage>
</organism>